<evidence type="ECO:0000256" key="4">
    <source>
        <dbReference type="ARBA" id="ARBA00023027"/>
    </source>
</evidence>
<dbReference type="GO" id="GO:0019354">
    <property type="term" value="P:siroheme biosynthetic process"/>
    <property type="evidence" value="ECO:0007669"/>
    <property type="project" value="UniProtKB-UniPathway"/>
</dbReference>
<dbReference type="UniPathway" id="UPA00262">
    <property type="reaction ID" value="UER00222"/>
</dbReference>
<feature type="domain" description="Siroheme synthase central" evidence="7">
    <location>
        <begin position="121"/>
        <end position="147"/>
    </location>
</feature>
<dbReference type="Gene3D" id="1.10.8.610">
    <property type="entry name" value="SirC, precorrin-2 dehydrogenase, C-terminal helical domain-like"/>
    <property type="match status" value="1"/>
</dbReference>
<dbReference type="InterPro" id="IPR036291">
    <property type="entry name" value="NAD(P)-bd_dom_sf"/>
</dbReference>
<reference evidence="8 9" key="1">
    <citation type="submission" date="2020-03" db="EMBL/GenBank/DDBJ databases">
        <title>Genomic Encyclopedia of Type Strains, Phase IV (KMG-IV): sequencing the most valuable type-strain genomes for metagenomic binning, comparative biology and taxonomic classification.</title>
        <authorList>
            <person name="Goeker M."/>
        </authorList>
    </citation>
    <scope>NUCLEOTIDE SEQUENCE [LARGE SCALE GENOMIC DNA]</scope>
    <source>
        <strain evidence="8 9">DSM 24233</strain>
    </source>
</reference>
<keyword evidence="8" id="KW-0456">Lyase</keyword>
<evidence type="ECO:0000256" key="5">
    <source>
        <dbReference type="ARBA" id="ARBA00023244"/>
    </source>
</evidence>
<dbReference type="InterPro" id="IPR042518">
    <property type="entry name" value="SirC_C"/>
</dbReference>
<dbReference type="EC" id="1.3.1.76" evidence="2"/>
<dbReference type="SUPFAM" id="SSF75615">
    <property type="entry name" value="Siroheme synthase middle domains-like"/>
    <property type="match status" value="1"/>
</dbReference>
<comment type="pathway">
    <text evidence="1">Porphyrin-containing compound metabolism; siroheme biosynthesis; sirohydrochlorin from precorrin-2: step 1/1.</text>
</comment>
<keyword evidence="5" id="KW-0627">Porphyrin biosynthesis</keyword>
<dbReference type="InterPro" id="IPR006367">
    <property type="entry name" value="Sirohaem_synthase_N"/>
</dbReference>
<keyword evidence="4" id="KW-0520">NAD</keyword>
<evidence type="ECO:0000313" key="9">
    <source>
        <dbReference type="Proteomes" id="UP000580856"/>
    </source>
</evidence>
<evidence type="ECO:0000256" key="1">
    <source>
        <dbReference type="ARBA" id="ARBA00005010"/>
    </source>
</evidence>
<dbReference type="PANTHER" id="PTHR35330">
    <property type="entry name" value="SIROHEME BIOSYNTHESIS PROTEIN MET8"/>
    <property type="match status" value="1"/>
</dbReference>
<dbReference type="Pfam" id="PF14824">
    <property type="entry name" value="Sirohm_synth_M"/>
    <property type="match status" value="1"/>
</dbReference>
<evidence type="ECO:0000259" key="7">
    <source>
        <dbReference type="Pfam" id="PF14824"/>
    </source>
</evidence>
<evidence type="ECO:0000256" key="3">
    <source>
        <dbReference type="ARBA" id="ARBA00023002"/>
    </source>
</evidence>
<name>A0A846QQ09_9BACT</name>
<dbReference type="SUPFAM" id="SSF51735">
    <property type="entry name" value="NAD(P)-binding Rossmann-fold domains"/>
    <property type="match status" value="1"/>
</dbReference>
<dbReference type="GO" id="GO:0004325">
    <property type="term" value="F:ferrochelatase activity"/>
    <property type="evidence" value="ECO:0007669"/>
    <property type="project" value="InterPro"/>
</dbReference>
<dbReference type="InterPro" id="IPR028281">
    <property type="entry name" value="Sirohaem_synthase_central"/>
</dbReference>
<dbReference type="NCBIfam" id="TIGR01470">
    <property type="entry name" value="cysG_Nterm"/>
    <property type="match status" value="1"/>
</dbReference>
<dbReference type="AlphaFoldDB" id="A0A846QQ09"/>
<evidence type="ECO:0000256" key="2">
    <source>
        <dbReference type="ARBA" id="ARBA00012400"/>
    </source>
</evidence>
<gene>
    <name evidence="8" type="ORF">GGQ74_000419</name>
</gene>
<organism evidence="8 9">
    <name type="scientific">Desulfobaculum xiamenense</name>
    <dbReference type="NCBI Taxonomy" id="995050"/>
    <lineage>
        <taxon>Bacteria</taxon>
        <taxon>Pseudomonadati</taxon>
        <taxon>Thermodesulfobacteriota</taxon>
        <taxon>Desulfovibrionia</taxon>
        <taxon>Desulfovibrionales</taxon>
        <taxon>Desulfovibrionaceae</taxon>
        <taxon>Desulfobaculum</taxon>
    </lineage>
</organism>
<dbReference type="Gene3D" id="3.40.50.720">
    <property type="entry name" value="NAD(P)-binding Rossmann-like Domain"/>
    <property type="match status" value="1"/>
</dbReference>
<dbReference type="EMBL" id="JAATJA010000001">
    <property type="protein sequence ID" value="NJB66779.1"/>
    <property type="molecule type" value="Genomic_DNA"/>
</dbReference>
<dbReference type="Pfam" id="PF13241">
    <property type="entry name" value="NAD_binding_7"/>
    <property type="match status" value="1"/>
</dbReference>
<keyword evidence="3 8" id="KW-0560">Oxidoreductase</keyword>
<dbReference type="InterPro" id="IPR028161">
    <property type="entry name" value="Met8-like"/>
</dbReference>
<evidence type="ECO:0000256" key="6">
    <source>
        <dbReference type="ARBA" id="ARBA00047561"/>
    </source>
</evidence>
<keyword evidence="9" id="KW-1185">Reference proteome</keyword>
<accession>A0A846QQ09</accession>
<dbReference type="RefSeq" id="WP_167939887.1">
    <property type="nucleotide sequence ID" value="NZ_JAATJA010000001.1"/>
</dbReference>
<protein>
    <recommendedName>
        <fullName evidence="2">precorrin-2 dehydrogenase</fullName>
        <ecNumber evidence="2">1.3.1.76</ecNumber>
    </recommendedName>
</protein>
<evidence type="ECO:0000313" key="8">
    <source>
        <dbReference type="EMBL" id="NJB66779.1"/>
    </source>
</evidence>
<dbReference type="GO" id="GO:0043115">
    <property type="term" value="F:precorrin-2 dehydrogenase activity"/>
    <property type="evidence" value="ECO:0007669"/>
    <property type="project" value="UniProtKB-EC"/>
</dbReference>
<comment type="caution">
    <text evidence="8">The sequence shown here is derived from an EMBL/GenBank/DDBJ whole genome shotgun (WGS) entry which is preliminary data.</text>
</comment>
<dbReference type="PANTHER" id="PTHR35330:SF1">
    <property type="entry name" value="SIROHEME BIOSYNTHESIS PROTEIN MET8"/>
    <property type="match status" value="1"/>
</dbReference>
<dbReference type="Proteomes" id="UP000580856">
    <property type="component" value="Unassembled WGS sequence"/>
</dbReference>
<sequence length="225" mass="23958">MRHYPAFLNLRGRRCLVVGAGEVGTRKIETLLSCGPAEVLVVDTAPPSARMKALLDTPAVVYNQRPFEENDLEGRTLVFVCTNNAQLNATIGTMCETRGQLCNIADAPTQSGFIVPATFDRGSLVVALSTGGASPAVARRIRMELEAALGPSCGAFVELMGRIRPLVLELGMPTAANTEIFRKLAHGPLMAAIGEGDAEQVRDILTQELPAALHPRIGEVLDGIV</sequence>
<comment type="catalytic activity">
    <reaction evidence="6">
        <text>precorrin-2 + NAD(+) = sirohydrochlorin + NADH + 2 H(+)</text>
        <dbReference type="Rhea" id="RHEA:15613"/>
        <dbReference type="ChEBI" id="CHEBI:15378"/>
        <dbReference type="ChEBI" id="CHEBI:57540"/>
        <dbReference type="ChEBI" id="CHEBI:57945"/>
        <dbReference type="ChEBI" id="CHEBI:58351"/>
        <dbReference type="ChEBI" id="CHEBI:58827"/>
        <dbReference type="EC" id="1.3.1.76"/>
    </reaction>
</comment>
<proteinExistence type="predicted"/>